<feature type="domain" description="Sulfotransferase" evidence="3">
    <location>
        <begin position="67"/>
        <end position="259"/>
    </location>
</feature>
<dbReference type="GO" id="GO:0008146">
    <property type="term" value="F:sulfotransferase activity"/>
    <property type="evidence" value="ECO:0007669"/>
    <property type="project" value="InterPro"/>
</dbReference>
<name>B9XPL9_PEDPL</name>
<keyword evidence="5" id="KW-1185">Reference proteome</keyword>
<dbReference type="EMBL" id="ABOX02000047">
    <property type="protein sequence ID" value="EEF58247.1"/>
    <property type="molecule type" value="Genomic_DNA"/>
</dbReference>
<dbReference type="PANTHER" id="PTHR10605">
    <property type="entry name" value="HEPARAN SULFATE SULFOTRANSFERASE"/>
    <property type="match status" value="1"/>
</dbReference>
<keyword evidence="2" id="KW-0325">Glycoprotein</keyword>
<dbReference type="PANTHER" id="PTHR10605:SF56">
    <property type="entry name" value="BIFUNCTIONAL HEPARAN SULFATE N-DEACETYLASE_N-SULFOTRANSFERASE"/>
    <property type="match status" value="1"/>
</dbReference>
<dbReference type="RefSeq" id="WP_007417755.1">
    <property type="nucleotide sequence ID" value="NZ_ABOX02000047.1"/>
</dbReference>
<evidence type="ECO:0000256" key="2">
    <source>
        <dbReference type="ARBA" id="ARBA00023180"/>
    </source>
</evidence>
<evidence type="ECO:0000259" key="3">
    <source>
        <dbReference type="Pfam" id="PF00685"/>
    </source>
</evidence>
<evidence type="ECO:0000313" key="4">
    <source>
        <dbReference type="EMBL" id="EEF58247.1"/>
    </source>
</evidence>
<dbReference type="STRING" id="320771.Cflav_PD1447"/>
<keyword evidence="1 4" id="KW-0808">Transferase</keyword>
<comment type="caution">
    <text evidence="4">The sequence shown here is derived from an EMBL/GenBank/DDBJ whole genome shotgun (WGS) entry which is preliminary data.</text>
</comment>
<organism evidence="4 5">
    <name type="scientific">Pedosphaera parvula (strain Ellin514)</name>
    <dbReference type="NCBI Taxonomy" id="320771"/>
    <lineage>
        <taxon>Bacteria</taxon>
        <taxon>Pseudomonadati</taxon>
        <taxon>Verrucomicrobiota</taxon>
        <taxon>Pedosphaerae</taxon>
        <taxon>Pedosphaerales</taxon>
        <taxon>Pedosphaeraceae</taxon>
        <taxon>Pedosphaera</taxon>
    </lineage>
</organism>
<dbReference type="Gene3D" id="3.40.50.300">
    <property type="entry name" value="P-loop containing nucleotide triphosphate hydrolases"/>
    <property type="match status" value="1"/>
</dbReference>
<sequence>MLHKSSFSESLPEGLGHSSFHGDSTIALGKSSLVDISTKQAEPCKNEAVMQASLNHRTNGGRATKLDFMIIGAQKSGTTSLHKYLERHPKLYMLPEKEIPFFTNSEYCAKGWEWYSDLFFNEAPPEKMWGKSTPAYMTSLEVPRRIFDQMPHVKLIALLRNPIERAYSHYKMMVKREIESRDFLQVVDDKLKAETVDRERLFLPGTEDNGYVAMGEYSLILEEYYKVFPREQLLVLFTDELKKDPATVLKKVMRFLELDEDFSPANLGKHYHVGGTRRRIPLAEADLARHPWFRRFLSFLPLRLQFPFERRFLFWYMIWNTKPDSEKKMPMEAHKRLAQFYREDVRKLNQLIGQRAPWAEFADC</sequence>
<dbReference type="Proteomes" id="UP000003688">
    <property type="component" value="Unassembled WGS sequence"/>
</dbReference>
<dbReference type="SUPFAM" id="SSF52540">
    <property type="entry name" value="P-loop containing nucleoside triphosphate hydrolases"/>
    <property type="match status" value="1"/>
</dbReference>
<dbReference type="InterPro" id="IPR027417">
    <property type="entry name" value="P-loop_NTPase"/>
</dbReference>
<dbReference type="Pfam" id="PF00685">
    <property type="entry name" value="Sulfotransfer_1"/>
    <property type="match status" value="1"/>
</dbReference>
<dbReference type="InterPro" id="IPR037359">
    <property type="entry name" value="NST/OST"/>
</dbReference>
<dbReference type="AlphaFoldDB" id="B9XPL9"/>
<gene>
    <name evidence="4" type="ORF">Cflav_PD1447</name>
</gene>
<evidence type="ECO:0000256" key="1">
    <source>
        <dbReference type="ARBA" id="ARBA00022679"/>
    </source>
</evidence>
<accession>B9XPL9</accession>
<reference evidence="4 5" key="1">
    <citation type="journal article" date="2011" name="J. Bacteriol.">
        <title>Genome sequence of 'Pedosphaera parvula' Ellin514, an aerobic Verrucomicrobial isolate from pasture soil.</title>
        <authorList>
            <person name="Kant R."/>
            <person name="van Passel M.W."/>
            <person name="Sangwan P."/>
            <person name="Palva A."/>
            <person name="Lucas S."/>
            <person name="Copeland A."/>
            <person name="Lapidus A."/>
            <person name="Glavina Del Rio T."/>
            <person name="Dalin E."/>
            <person name="Tice H."/>
            <person name="Bruce D."/>
            <person name="Goodwin L."/>
            <person name="Pitluck S."/>
            <person name="Chertkov O."/>
            <person name="Larimer F.W."/>
            <person name="Land M.L."/>
            <person name="Hauser L."/>
            <person name="Brettin T.S."/>
            <person name="Detter J.C."/>
            <person name="Han S."/>
            <person name="de Vos W.M."/>
            <person name="Janssen P.H."/>
            <person name="Smidt H."/>
        </authorList>
    </citation>
    <scope>NUCLEOTIDE SEQUENCE [LARGE SCALE GENOMIC DNA]</scope>
    <source>
        <strain evidence="4 5">Ellin514</strain>
    </source>
</reference>
<protein>
    <submittedName>
        <fullName evidence="4">Sulfotransferase</fullName>
    </submittedName>
</protein>
<dbReference type="InterPro" id="IPR000863">
    <property type="entry name" value="Sulfotransferase_dom"/>
</dbReference>
<evidence type="ECO:0000313" key="5">
    <source>
        <dbReference type="Proteomes" id="UP000003688"/>
    </source>
</evidence>
<proteinExistence type="predicted"/>
<dbReference type="OrthoDB" id="9797480at2"/>